<proteinExistence type="predicted"/>
<sequence length="323" mass="36229">MPRVPKWVSKAAEQQLPCKNVAIVRTTAAEQEQSKTNGLGYDDRDSERRSSRDEEDGRSKWQTLGAEVWMWRNRNQLGRSPRWLTGGGRLDMAPTSPTTTKIDALEAGSESGWANRDGGLAVWSNWGKQDPRDMTGDSIQPFRFRLVRFETGNRGDKRGDLQRAAQQQELGLYVTPTMPRSCAARQVPNEGGCGCWLFECAPKVRGDISGCSTAERILERKRMLCEEIPAAHDRSNRVVTSMEQKGESETSSRVEDSAHTPNFWNRSRRWSWVGRTGGSRRYCFWKSLCNLPGDLAWTFVRGAGDGLEIGTVGVASLRAQKLE</sequence>
<dbReference type="GeneID" id="87836969"/>
<evidence type="ECO:0000313" key="3">
    <source>
        <dbReference type="Proteomes" id="UP001278766"/>
    </source>
</evidence>
<comment type="caution">
    <text evidence="2">The sequence shown here is derived from an EMBL/GenBank/DDBJ whole genome shotgun (WGS) entry which is preliminary data.</text>
</comment>
<protein>
    <submittedName>
        <fullName evidence="2">Uncharacterized protein</fullName>
    </submittedName>
</protein>
<organism evidence="2 3">
    <name type="scientific">Chaetomium fimeti</name>
    <dbReference type="NCBI Taxonomy" id="1854472"/>
    <lineage>
        <taxon>Eukaryota</taxon>
        <taxon>Fungi</taxon>
        <taxon>Dikarya</taxon>
        <taxon>Ascomycota</taxon>
        <taxon>Pezizomycotina</taxon>
        <taxon>Sordariomycetes</taxon>
        <taxon>Sordariomycetidae</taxon>
        <taxon>Sordariales</taxon>
        <taxon>Chaetomiaceae</taxon>
        <taxon>Chaetomium</taxon>
    </lineage>
</organism>
<keyword evidence="3" id="KW-1185">Reference proteome</keyword>
<dbReference type="EMBL" id="JAUEPN010000001">
    <property type="protein sequence ID" value="KAK3300974.1"/>
    <property type="molecule type" value="Genomic_DNA"/>
</dbReference>
<evidence type="ECO:0000256" key="1">
    <source>
        <dbReference type="SAM" id="MobiDB-lite"/>
    </source>
</evidence>
<name>A0AAE0HR64_9PEZI</name>
<feature type="compositionally biased region" description="Polar residues" evidence="1">
    <location>
        <begin position="28"/>
        <end position="37"/>
    </location>
</feature>
<accession>A0AAE0HR64</accession>
<feature type="region of interest" description="Disordered" evidence="1">
    <location>
        <begin position="26"/>
        <end position="59"/>
    </location>
</feature>
<reference evidence="2" key="2">
    <citation type="submission" date="2023-06" db="EMBL/GenBank/DDBJ databases">
        <authorList>
            <consortium name="Lawrence Berkeley National Laboratory"/>
            <person name="Haridas S."/>
            <person name="Hensen N."/>
            <person name="Bonometti L."/>
            <person name="Westerberg I."/>
            <person name="Brannstrom I.O."/>
            <person name="Guillou S."/>
            <person name="Cros-Aarteil S."/>
            <person name="Calhoun S."/>
            <person name="Kuo A."/>
            <person name="Mondo S."/>
            <person name="Pangilinan J."/>
            <person name="Riley R."/>
            <person name="Labutti K."/>
            <person name="Andreopoulos B."/>
            <person name="Lipzen A."/>
            <person name="Chen C."/>
            <person name="Yanf M."/>
            <person name="Daum C."/>
            <person name="Ng V."/>
            <person name="Clum A."/>
            <person name="Steindorff A."/>
            <person name="Ohm R."/>
            <person name="Martin F."/>
            <person name="Silar P."/>
            <person name="Natvig D."/>
            <person name="Lalanne C."/>
            <person name="Gautier V."/>
            <person name="Ament-Velasquez S.L."/>
            <person name="Kruys A."/>
            <person name="Hutchinson M.I."/>
            <person name="Powell A.J."/>
            <person name="Barry K."/>
            <person name="Miller A.N."/>
            <person name="Grigoriev I.V."/>
            <person name="Debuchy R."/>
            <person name="Gladieux P."/>
            <person name="Thoren M.H."/>
            <person name="Johannesson H."/>
        </authorList>
    </citation>
    <scope>NUCLEOTIDE SEQUENCE</scope>
    <source>
        <strain evidence="2">CBS 168.71</strain>
    </source>
</reference>
<feature type="compositionally biased region" description="Basic and acidic residues" evidence="1">
    <location>
        <begin position="244"/>
        <end position="258"/>
    </location>
</feature>
<dbReference type="Proteomes" id="UP001278766">
    <property type="component" value="Unassembled WGS sequence"/>
</dbReference>
<feature type="compositionally biased region" description="Basic and acidic residues" evidence="1">
    <location>
        <begin position="41"/>
        <end position="59"/>
    </location>
</feature>
<feature type="region of interest" description="Disordered" evidence="1">
    <location>
        <begin position="235"/>
        <end position="258"/>
    </location>
</feature>
<gene>
    <name evidence="2" type="ORF">B0H64DRAFT_28089</name>
</gene>
<dbReference type="AlphaFoldDB" id="A0AAE0HR64"/>
<reference evidence="2" key="1">
    <citation type="journal article" date="2023" name="Mol. Phylogenet. Evol.">
        <title>Genome-scale phylogeny and comparative genomics of the fungal order Sordariales.</title>
        <authorList>
            <person name="Hensen N."/>
            <person name="Bonometti L."/>
            <person name="Westerberg I."/>
            <person name="Brannstrom I.O."/>
            <person name="Guillou S."/>
            <person name="Cros-Aarteil S."/>
            <person name="Calhoun S."/>
            <person name="Haridas S."/>
            <person name="Kuo A."/>
            <person name="Mondo S."/>
            <person name="Pangilinan J."/>
            <person name="Riley R."/>
            <person name="LaButti K."/>
            <person name="Andreopoulos B."/>
            <person name="Lipzen A."/>
            <person name="Chen C."/>
            <person name="Yan M."/>
            <person name="Daum C."/>
            <person name="Ng V."/>
            <person name="Clum A."/>
            <person name="Steindorff A."/>
            <person name="Ohm R.A."/>
            <person name="Martin F."/>
            <person name="Silar P."/>
            <person name="Natvig D.O."/>
            <person name="Lalanne C."/>
            <person name="Gautier V."/>
            <person name="Ament-Velasquez S.L."/>
            <person name="Kruys A."/>
            <person name="Hutchinson M.I."/>
            <person name="Powell A.J."/>
            <person name="Barry K."/>
            <person name="Miller A.N."/>
            <person name="Grigoriev I.V."/>
            <person name="Debuchy R."/>
            <person name="Gladieux P."/>
            <person name="Hiltunen Thoren M."/>
            <person name="Johannesson H."/>
        </authorList>
    </citation>
    <scope>NUCLEOTIDE SEQUENCE</scope>
    <source>
        <strain evidence="2">CBS 168.71</strain>
    </source>
</reference>
<dbReference type="RefSeq" id="XP_062664488.1">
    <property type="nucleotide sequence ID" value="XM_062800021.1"/>
</dbReference>
<evidence type="ECO:0000313" key="2">
    <source>
        <dbReference type="EMBL" id="KAK3300974.1"/>
    </source>
</evidence>